<dbReference type="SUPFAM" id="SSF158472">
    <property type="entry name" value="HAMP domain-like"/>
    <property type="match status" value="1"/>
</dbReference>
<feature type="transmembrane region" description="Helical" evidence="14">
    <location>
        <begin position="303"/>
        <end position="324"/>
    </location>
</feature>
<dbReference type="Gene3D" id="3.30.450.20">
    <property type="entry name" value="PAS domain"/>
    <property type="match status" value="1"/>
</dbReference>
<dbReference type="Pfam" id="PF02743">
    <property type="entry name" value="dCache_1"/>
    <property type="match status" value="1"/>
</dbReference>
<dbReference type="EC" id="2.7.13.3" evidence="3"/>
<dbReference type="InterPro" id="IPR003594">
    <property type="entry name" value="HATPase_dom"/>
</dbReference>
<evidence type="ECO:0000256" key="6">
    <source>
        <dbReference type="ARBA" id="ARBA00022679"/>
    </source>
</evidence>
<dbReference type="Pfam" id="PF00512">
    <property type="entry name" value="HisKA"/>
    <property type="match status" value="1"/>
</dbReference>
<dbReference type="PANTHER" id="PTHR43065:SF46">
    <property type="entry name" value="C4-DICARBOXYLATE TRANSPORT SENSOR PROTEIN DCTB"/>
    <property type="match status" value="1"/>
</dbReference>
<dbReference type="InterPro" id="IPR036890">
    <property type="entry name" value="HATPase_C_sf"/>
</dbReference>
<evidence type="ECO:0000256" key="9">
    <source>
        <dbReference type="ARBA" id="ARBA00022777"/>
    </source>
</evidence>
<evidence type="ECO:0000256" key="14">
    <source>
        <dbReference type="SAM" id="Phobius"/>
    </source>
</evidence>
<dbReference type="Gene3D" id="6.10.340.10">
    <property type="match status" value="1"/>
</dbReference>
<dbReference type="SMART" id="SM00304">
    <property type="entry name" value="HAMP"/>
    <property type="match status" value="1"/>
</dbReference>
<dbReference type="PRINTS" id="PR00344">
    <property type="entry name" value="BCTRLSENSOR"/>
</dbReference>
<reference evidence="17 18" key="1">
    <citation type="journal article" date="2016" name="Nat. Commun.">
        <title>Thousands of microbial genomes shed light on interconnected biogeochemical processes in an aquifer system.</title>
        <authorList>
            <person name="Anantharaman K."/>
            <person name="Brown C.T."/>
            <person name="Hug L.A."/>
            <person name="Sharon I."/>
            <person name="Castelle C.J."/>
            <person name="Probst A.J."/>
            <person name="Thomas B.C."/>
            <person name="Singh A."/>
            <person name="Wilkins M.J."/>
            <person name="Karaoz U."/>
            <person name="Brodie E.L."/>
            <person name="Williams K.H."/>
            <person name="Hubbard S.S."/>
            <person name="Banfield J.F."/>
        </authorList>
    </citation>
    <scope>NUCLEOTIDE SEQUENCE [LARGE SCALE GENOMIC DNA]</scope>
</reference>
<accession>A0A1F7RNF3</accession>
<keyword evidence="4" id="KW-1003">Cell membrane</keyword>
<dbReference type="SMART" id="SM00387">
    <property type="entry name" value="HATPase_c"/>
    <property type="match status" value="1"/>
</dbReference>
<comment type="caution">
    <text evidence="17">The sequence shown here is derived from an EMBL/GenBank/DDBJ whole genome shotgun (WGS) entry which is preliminary data.</text>
</comment>
<dbReference type="InterPro" id="IPR036097">
    <property type="entry name" value="HisK_dim/P_sf"/>
</dbReference>
<keyword evidence="7 14" id="KW-0812">Transmembrane</keyword>
<sequence>MNFLRKLSLFQKLLILLLIVSVIPLLVSGYMLITINQEGLQEKIKELHKEKAQHMAEEINRFFGKVQLNLLTSIQSWHLSSLGKAERQGLLQLTLSQNIEDFRIVSLINLQGEIFEPAVYLPRSDERQNLPMKNEFNIGEVDVQNFYQRISYDKQCNENVYYFSEVYTSAARQGVFMIISTAKCEGPAPNQQLLVAAEISLYQLQNMISNTFVGRDGYCFLVDQDGVLVCHPNFNRVLAREDMKSLKIIENLLKKNQVFTMNYINKRGENMLGTGAPVRGLGWGVVIQESVRDAFKSVREMQIVASLITVFSLIFAFIVGFLFVRGITKPMSAFVEGAKMISKGDFERKIEVSSQDEIGELARAFNDMGEGLKQRDIELKKAYQQVIHSEKMAAFGQIGAGITHEIKNPLAGIIGQAMLALRKLKDDSPLKNNIQLIKSETERCLDIVKNLLTFTRQEKAVFEPVDIKHAVETTIRLIAHQLAIRGIDLQTELKDIPGKVHGNANQLEQILLNIIINAHDAMEDGGKLVISTACVDTKWAEILITDNGPGIPEEIRTKIFEPFFTTKEPGKGTGLGLSVSYGIIKEHNGKIEIDSEIGKGTTFRILLPLKSEDELKELEKERLANLRKEAAGKT</sequence>
<evidence type="ECO:0000256" key="8">
    <source>
        <dbReference type="ARBA" id="ARBA00022741"/>
    </source>
</evidence>
<dbReference type="Proteomes" id="UP000179266">
    <property type="component" value="Unassembled WGS sequence"/>
</dbReference>
<evidence type="ECO:0000256" key="4">
    <source>
        <dbReference type="ARBA" id="ARBA00022475"/>
    </source>
</evidence>
<evidence type="ECO:0000256" key="7">
    <source>
        <dbReference type="ARBA" id="ARBA00022692"/>
    </source>
</evidence>
<dbReference type="InterPro" id="IPR003660">
    <property type="entry name" value="HAMP_dom"/>
</dbReference>
<keyword evidence="12" id="KW-0902">Two-component regulatory system</keyword>
<dbReference type="InterPro" id="IPR003661">
    <property type="entry name" value="HisK_dim/P_dom"/>
</dbReference>
<dbReference type="CDD" id="cd06225">
    <property type="entry name" value="HAMP"/>
    <property type="match status" value="1"/>
</dbReference>
<dbReference type="InterPro" id="IPR033479">
    <property type="entry name" value="dCache_1"/>
</dbReference>
<dbReference type="CDD" id="cd00082">
    <property type="entry name" value="HisKA"/>
    <property type="match status" value="1"/>
</dbReference>
<keyword evidence="5" id="KW-0597">Phosphoprotein</keyword>
<evidence type="ECO:0000256" key="13">
    <source>
        <dbReference type="ARBA" id="ARBA00023136"/>
    </source>
</evidence>
<dbReference type="SUPFAM" id="SSF55874">
    <property type="entry name" value="ATPase domain of HSP90 chaperone/DNA topoisomerase II/histidine kinase"/>
    <property type="match status" value="1"/>
</dbReference>
<dbReference type="EMBL" id="MGDD01000303">
    <property type="protein sequence ID" value="OGL42850.1"/>
    <property type="molecule type" value="Genomic_DNA"/>
</dbReference>
<proteinExistence type="predicted"/>
<dbReference type="GO" id="GO:0000155">
    <property type="term" value="F:phosphorelay sensor kinase activity"/>
    <property type="evidence" value="ECO:0007669"/>
    <property type="project" value="InterPro"/>
</dbReference>
<dbReference type="Pfam" id="PF00672">
    <property type="entry name" value="HAMP"/>
    <property type="match status" value="1"/>
</dbReference>
<organism evidence="17 18">
    <name type="scientific">Candidatus Schekmanbacteria bacterium RBG_13_48_7</name>
    <dbReference type="NCBI Taxonomy" id="1817878"/>
    <lineage>
        <taxon>Bacteria</taxon>
        <taxon>Candidatus Schekmaniibacteriota</taxon>
    </lineage>
</organism>
<dbReference type="SMART" id="SM00388">
    <property type="entry name" value="HisKA"/>
    <property type="match status" value="1"/>
</dbReference>
<keyword evidence="9" id="KW-0418">Kinase</keyword>
<evidence type="ECO:0000256" key="1">
    <source>
        <dbReference type="ARBA" id="ARBA00000085"/>
    </source>
</evidence>
<dbReference type="InterPro" id="IPR004358">
    <property type="entry name" value="Sig_transdc_His_kin-like_C"/>
</dbReference>
<evidence type="ECO:0000313" key="17">
    <source>
        <dbReference type="EMBL" id="OGL42850.1"/>
    </source>
</evidence>
<dbReference type="PROSITE" id="PS50109">
    <property type="entry name" value="HIS_KIN"/>
    <property type="match status" value="1"/>
</dbReference>
<dbReference type="PANTHER" id="PTHR43065">
    <property type="entry name" value="SENSOR HISTIDINE KINASE"/>
    <property type="match status" value="1"/>
</dbReference>
<dbReference type="Gene3D" id="3.30.565.10">
    <property type="entry name" value="Histidine kinase-like ATPase, C-terminal domain"/>
    <property type="match status" value="1"/>
</dbReference>
<dbReference type="AlphaFoldDB" id="A0A1F7RNF3"/>
<dbReference type="InterPro" id="IPR005467">
    <property type="entry name" value="His_kinase_dom"/>
</dbReference>
<evidence type="ECO:0000259" key="16">
    <source>
        <dbReference type="PROSITE" id="PS50885"/>
    </source>
</evidence>
<dbReference type="CDD" id="cd18774">
    <property type="entry name" value="PDC2_HK_sensor"/>
    <property type="match status" value="1"/>
</dbReference>
<keyword evidence="6" id="KW-0808">Transferase</keyword>
<evidence type="ECO:0000256" key="10">
    <source>
        <dbReference type="ARBA" id="ARBA00022840"/>
    </source>
</evidence>
<dbReference type="PROSITE" id="PS50885">
    <property type="entry name" value="HAMP"/>
    <property type="match status" value="1"/>
</dbReference>
<evidence type="ECO:0000256" key="3">
    <source>
        <dbReference type="ARBA" id="ARBA00012438"/>
    </source>
</evidence>
<evidence type="ECO:0000256" key="12">
    <source>
        <dbReference type="ARBA" id="ARBA00023012"/>
    </source>
</evidence>
<keyword evidence="13 14" id="KW-0472">Membrane</keyword>
<keyword evidence="10" id="KW-0067">ATP-binding</keyword>
<feature type="domain" description="Histidine kinase" evidence="15">
    <location>
        <begin position="401"/>
        <end position="611"/>
    </location>
</feature>
<evidence type="ECO:0000256" key="2">
    <source>
        <dbReference type="ARBA" id="ARBA00004651"/>
    </source>
</evidence>
<keyword evidence="11 14" id="KW-1133">Transmembrane helix</keyword>
<evidence type="ECO:0000313" key="18">
    <source>
        <dbReference type="Proteomes" id="UP000179266"/>
    </source>
</evidence>
<dbReference type="Gene3D" id="1.10.287.130">
    <property type="match status" value="1"/>
</dbReference>
<evidence type="ECO:0000256" key="11">
    <source>
        <dbReference type="ARBA" id="ARBA00022989"/>
    </source>
</evidence>
<dbReference type="SUPFAM" id="SSF47384">
    <property type="entry name" value="Homodimeric domain of signal transducing histidine kinase"/>
    <property type="match status" value="1"/>
</dbReference>
<comment type="subcellular location">
    <subcellularLocation>
        <location evidence="2">Cell membrane</location>
        <topology evidence="2">Multi-pass membrane protein</topology>
    </subcellularLocation>
</comment>
<dbReference type="GO" id="GO:0005886">
    <property type="term" value="C:plasma membrane"/>
    <property type="evidence" value="ECO:0007669"/>
    <property type="project" value="UniProtKB-SubCell"/>
</dbReference>
<name>A0A1F7RNF3_9BACT</name>
<feature type="domain" description="HAMP" evidence="16">
    <location>
        <begin position="325"/>
        <end position="377"/>
    </location>
</feature>
<evidence type="ECO:0000256" key="5">
    <source>
        <dbReference type="ARBA" id="ARBA00022553"/>
    </source>
</evidence>
<keyword evidence="8" id="KW-0547">Nucleotide-binding</keyword>
<comment type="catalytic activity">
    <reaction evidence="1">
        <text>ATP + protein L-histidine = ADP + protein N-phospho-L-histidine.</text>
        <dbReference type="EC" id="2.7.13.3"/>
    </reaction>
</comment>
<protein>
    <recommendedName>
        <fullName evidence="3">histidine kinase</fullName>
        <ecNumber evidence="3">2.7.13.3</ecNumber>
    </recommendedName>
</protein>
<dbReference type="Pfam" id="PF02518">
    <property type="entry name" value="HATPase_c"/>
    <property type="match status" value="1"/>
</dbReference>
<feature type="transmembrane region" description="Helical" evidence="14">
    <location>
        <begin position="12"/>
        <end position="33"/>
    </location>
</feature>
<evidence type="ECO:0000259" key="15">
    <source>
        <dbReference type="PROSITE" id="PS50109"/>
    </source>
</evidence>
<gene>
    <name evidence="17" type="ORF">A2161_03600</name>
</gene>
<dbReference type="GO" id="GO:0005524">
    <property type="term" value="F:ATP binding"/>
    <property type="evidence" value="ECO:0007669"/>
    <property type="project" value="UniProtKB-KW"/>
</dbReference>